<evidence type="ECO:0000313" key="9">
    <source>
        <dbReference type="EMBL" id="SDR08286.1"/>
    </source>
</evidence>
<dbReference type="PANTHER" id="PTHR43124:SF3">
    <property type="entry name" value="CHLORAMPHENICOL EFFLUX PUMP RV0191"/>
    <property type="match status" value="1"/>
</dbReference>
<protein>
    <submittedName>
        <fullName evidence="9">Predicted arabinose efflux permease, MFS family</fullName>
    </submittedName>
</protein>
<keyword evidence="5 7" id="KW-0472">Membrane</keyword>
<keyword evidence="4 7" id="KW-1133">Transmembrane helix</keyword>
<feature type="region of interest" description="Disordered" evidence="6">
    <location>
        <begin position="1"/>
        <end position="25"/>
    </location>
</feature>
<dbReference type="InterPro" id="IPR001958">
    <property type="entry name" value="Tet-R_TetA/multi-R_MdtG-like"/>
</dbReference>
<dbReference type="InterPro" id="IPR011701">
    <property type="entry name" value="MFS"/>
</dbReference>
<dbReference type="InterPro" id="IPR050189">
    <property type="entry name" value="MFS_Efflux_Transporters"/>
</dbReference>
<dbReference type="Proteomes" id="UP000181917">
    <property type="component" value="Unassembled WGS sequence"/>
</dbReference>
<feature type="transmembrane region" description="Helical" evidence="7">
    <location>
        <begin position="298"/>
        <end position="316"/>
    </location>
</feature>
<dbReference type="InterPro" id="IPR005828">
    <property type="entry name" value="MFS_sugar_transport-like"/>
</dbReference>
<feature type="transmembrane region" description="Helical" evidence="7">
    <location>
        <begin position="121"/>
        <end position="145"/>
    </location>
</feature>
<dbReference type="InterPro" id="IPR020846">
    <property type="entry name" value="MFS_dom"/>
</dbReference>
<dbReference type="PANTHER" id="PTHR43124">
    <property type="entry name" value="PURINE EFFLUX PUMP PBUE"/>
    <property type="match status" value="1"/>
</dbReference>
<evidence type="ECO:0000256" key="2">
    <source>
        <dbReference type="ARBA" id="ARBA00022475"/>
    </source>
</evidence>
<evidence type="ECO:0000256" key="6">
    <source>
        <dbReference type="SAM" id="MobiDB-lite"/>
    </source>
</evidence>
<dbReference type="Pfam" id="PF00083">
    <property type="entry name" value="Sugar_tr"/>
    <property type="match status" value="1"/>
</dbReference>
<dbReference type="PRINTS" id="PR01035">
    <property type="entry name" value="TCRTETA"/>
</dbReference>
<dbReference type="Pfam" id="PF07690">
    <property type="entry name" value="MFS_1"/>
    <property type="match status" value="1"/>
</dbReference>
<feature type="transmembrane region" description="Helical" evidence="7">
    <location>
        <begin position="322"/>
        <end position="346"/>
    </location>
</feature>
<keyword evidence="10" id="KW-1185">Reference proteome</keyword>
<feature type="transmembrane region" description="Helical" evidence="7">
    <location>
        <begin position="64"/>
        <end position="89"/>
    </location>
</feature>
<dbReference type="Gene3D" id="1.20.1250.20">
    <property type="entry name" value="MFS general substrate transporter like domains"/>
    <property type="match status" value="1"/>
</dbReference>
<evidence type="ECO:0000256" key="4">
    <source>
        <dbReference type="ARBA" id="ARBA00022989"/>
    </source>
</evidence>
<dbReference type="GO" id="GO:0005886">
    <property type="term" value="C:plasma membrane"/>
    <property type="evidence" value="ECO:0007669"/>
    <property type="project" value="UniProtKB-SubCell"/>
</dbReference>
<feature type="transmembrane region" description="Helical" evidence="7">
    <location>
        <begin position="268"/>
        <end position="286"/>
    </location>
</feature>
<gene>
    <name evidence="9" type="ORF">SAMN04489742_3851</name>
</gene>
<dbReference type="RefSeq" id="WP_074702036.1">
    <property type="nucleotide sequence ID" value="NZ_CP018863.1"/>
</dbReference>
<keyword evidence="3 7" id="KW-0812">Transmembrane</keyword>
<dbReference type="GO" id="GO:0022857">
    <property type="term" value="F:transmembrane transporter activity"/>
    <property type="evidence" value="ECO:0007669"/>
    <property type="project" value="InterPro"/>
</dbReference>
<evidence type="ECO:0000256" key="7">
    <source>
        <dbReference type="SAM" id="Phobius"/>
    </source>
</evidence>
<dbReference type="InterPro" id="IPR036259">
    <property type="entry name" value="MFS_trans_sf"/>
</dbReference>
<proteinExistence type="predicted"/>
<sequence>MPLFRRSARSSAEPARPRPERQRPTPIPRDIKVLVAAAFVIALGYGLVAPVLPQFAASFDVGVAAASIIVSVFAFTRLIFAPAGGALVGRWGERRVYLTGLLIVAASTGACALAQGYWQLLLFRGLGGLGSTMFTVSATALILRLAPPDSRGRVSGLYASTFLMGGILGPVVGGLLAGLGLRVPFVVYAVALLVAAAVVAVMLKKPERSSADGTDSPIQPMPLGEAMKDPGYRAAIASAFANGWATFGVRMSLIPLFAGAVLGAGPETAGLALAVFAVGNALALTFSGKLSDTLGRRPLVISGLAVAGLAIAAIGFTDSVPVFVAVSVIAGFGSGLLGPAQQAAVADIIGNQRSGGKVLAVFQMSTDAGAIVGPVLAGALADRLDYGWAFAVTGCVTIIAALFWLFFGRETLPVQQSEPSADESRP</sequence>
<name>A0A1H1G646_9MICC</name>
<feature type="transmembrane region" description="Helical" evidence="7">
    <location>
        <begin position="358"/>
        <end position="380"/>
    </location>
</feature>
<dbReference type="AlphaFoldDB" id="A0A1H1G646"/>
<dbReference type="OrthoDB" id="9793283at2"/>
<feature type="transmembrane region" description="Helical" evidence="7">
    <location>
        <begin position="185"/>
        <end position="203"/>
    </location>
</feature>
<dbReference type="KEGG" id="acry:AC20117_20120"/>
<keyword evidence="2" id="KW-1003">Cell membrane</keyword>
<feature type="transmembrane region" description="Helical" evidence="7">
    <location>
        <begin position="31"/>
        <end position="52"/>
    </location>
</feature>
<reference evidence="9 10" key="1">
    <citation type="submission" date="2016-10" db="EMBL/GenBank/DDBJ databases">
        <authorList>
            <person name="de Groot N.N."/>
        </authorList>
    </citation>
    <scope>NUCLEOTIDE SEQUENCE [LARGE SCALE GENOMIC DNA]</scope>
    <source>
        <strain evidence="9 10">DSM 20117</strain>
    </source>
</reference>
<feature type="transmembrane region" description="Helical" evidence="7">
    <location>
        <begin position="386"/>
        <end position="407"/>
    </location>
</feature>
<feature type="transmembrane region" description="Helical" evidence="7">
    <location>
        <begin position="235"/>
        <end position="262"/>
    </location>
</feature>
<dbReference type="EMBL" id="FNKH01000002">
    <property type="protein sequence ID" value="SDR08286.1"/>
    <property type="molecule type" value="Genomic_DNA"/>
</dbReference>
<dbReference type="Gene3D" id="1.20.1720.10">
    <property type="entry name" value="Multidrug resistance protein D"/>
    <property type="match status" value="1"/>
</dbReference>
<accession>A0A1H1G646</accession>
<comment type="subcellular location">
    <subcellularLocation>
        <location evidence="1">Cell membrane</location>
        <topology evidence="1">Multi-pass membrane protein</topology>
    </subcellularLocation>
</comment>
<feature type="domain" description="Major facilitator superfamily (MFS) profile" evidence="8">
    <location>
        <begin position="30"/>
        <end position="412"/>
    </location>
</feature>
<feature type="transmembrane region" description="Helical" evidence="7">
    <location>
        <begin position="157"/>
        <end position="179"/>
    </location>
</feature>
<evidence type="ECO:0000259" key="8">
    <source>
        <dbReference type="PROSITE" id="PS50850"/>
    </source>
</evidence>
<feature type="transmembrane region" description="Helical" evidence="7">
    <location>
        <begin position="96"/>
        <end position="115"/>
    </location>
</feature>
<evidence type="ECO:0000256" key="5">
    <source>
        <dbReference type="ARBA" id="ARBA00023136"/>
    </source>
</evidence>
<dbReference type="CDD" id="cd17325">
    <property type="entry name" value="MFS_MdtG_SLC18_like"/>
    <property type="match status" value="1"/>
</dbReference>
<dbReference type="PROSITE" id="PS50850">
    <property type="entry name" value="MFS"/>
    <property type="match status" value="1"/>
</dbReference>
<evidence type="ECO:0000256" key="3">
    <source>
        <dbReference type="ARBA" id="ARBA00022692"/>
    </source>
</evidence>
<evidence type="ECO:0000256" key="1">
    <source>
        <dbReference type="ARBA" id="ARBA00004651"/>
    </source>
</evidence>
<organism evidence="9 10">
    <name type="scientific">Crystallibacter crystallopoietes</name>
    <dbReference type="NCBI Taxonomy" id="37928"/>
    <lineage>
        <taxon>Bacteria</taxon>
        <taxon>Bacillati</taxon>
        <taxon>Actinomycetota</taxon>
        <taxon>Actinomycetes</taxon>
        <taxon>Micrococcales</taxon>
        <taxon>Micrococcaceae</taxon>
        <taxon>Crystallibacter</taxon>
    </lineage>
</organism>
<dbReference type="SUPFAM" id="SSF103473">
    <property type="entry name" value="MFS general substrate transporter"/>
    <property type="match status" value="1"/>
</dbReference>
<evidence type="ECO:0000313" key="10">
    <source>
        <dbReference type="Proteomes" id="UP000181917"/>
    </source>
</evidence>
<dbReference type="STRING" id="37928.SAMN04489742_3851"/>